<accession>X0USC6</accession>
<organism evidence="1">
    <name type="scientific">marine sediment metagenome</name>
    <dbReference type="NCBI Taxonomy" id="412755"/>
    <lineage>
        <taxon>unclassified sequences</taxon>
        <taxon>metagenomes</taxon>
        <taxon>ecological metagenomes</taxon>
    </lineage>
</organism>
<sequence>MQITETTLRRIIREELSRINESRPVSNDPFARASGRFLNAVEEKGIDRALNDTMLRVDRLKNPAKARGVVKFLSDFLKSPIEPLTRLQKKIINQIIKNAKAKA</sequence>
<proteinExistence type="predicted"/>
<comment type="caution">
    <text evidence="1">The sequence shown here is derived from an EMBL/GenBank/DDBJ whole genome shotgun (WGS) entry which is preliminary data.</text>
</comment>
<gene>
    <name evidence="1" type="ORF">S01H1_40084</name>
</gene>
<name>X0USC6_9ZZZZ</name>
<protein>
    <submittedName>
        <fullName evidence="1">Uncharacterized protein</fullName>
    </submittedName>
</protein>
<dbReference type="EMBL" id="BARS01025355">
    <property type="protein sequence ID" value="GAG03198.1"/>
    <property type="molecule type" value="Genomic_DNA"/>
</dbReference>
<evidence type="ECO:0000313" key="1">
    <source>
        <dbReference type="EMBL" id="GAG03198.1"/>
    </source>
</evidence>
<reference evidence="1" key="1">
    <citation type="journal article" date="2014" name="Front. Microbiol.">
        <title>High frequency of phylogenetically diverse reductive dehalogenase-homologous genes in deep subseafloor sedimentary metagenomes.</title>
        <authorList>
            <person name="Kawai M."/>
            <person name="Futagami T."/>
            <person name="Toyoda A."/>
            <person name="Takaki Y."/>
            <person name="Nishi S."/>
            <person name="Hori S."/>
            <person name="Arai W."/>
            <person name="Tsubouchi T."/>
            <person name="Morono Y."/>
            <person name="Uchiyama I."/>
            <person name="Ito T."/>
            <person name="Fujiyama A."/>
            <person name="Inagaki F."/>
            <person name="Takami H."/>
        </authorList>
    </citation>
    <scope>NUCLEOTIDE SEQUENCE</scope>
    <source>
        <strain evidence="1">Expedition CK06-06</strain>
    </source>
</reference>
<dbReference type="AlphaFoldDB" id="X0USC6"/>